<organism evidence="2 3">
    <name type="scientific">Legionella drancourtii LLAP12</name>
    <dbReference type="NCBI Taxonomy" id="658187"/>
    <lineage>
        <taxon>Bacteria</taxon>
        <taxon>Pseudomonadati</taxon>
        <taxon>Pseudomonadota</taxon>
        <taxon>Gammaproteobacteria</taxon>
        <taxon>Legionellales</taxon>
        <taxon>Legionellaceae</taxon>
        <taxon>Legionella</taxon>
    </lineage>
</organism>
<protein>
    <recommendedName>
        <fullName evidence="1">Beta-lactamase-related domain-containing protein</fullName>
    </recommendedName>
</protein>
<dbReference type="InterPro" id="IPR050491">
    <property type="entry name" value="AmpC-like"/>
</dbReference>
<feature type="domain" description="Beta-lactamase-related" evidence="1">
    <location>
        <begin position="2"/>
        <end position="220"/>
    </location>
</feature>
<dbReference type="Gene3D" id="3.40.710.10">
    <property type="entry name" value="DD-peptidase/beta-lactamase superfamily"/>
    <property type="match status" value="1"/>
</dbReference>
<dbReference type="STRING" id="658187.LDG_7174"/>
<accession>G9EPI8</accession>
<dbReference type="SUPFAM" id="SSF56601">
    <property type="entry name" value="beta-lactamase/transpeptidase-like"/>
    <property type="match status" value="1"/>
</dbReference>
<name>G9EPI8_9GAMM</name>
<evidence type="ECO:0000313" key="2">
    <source>
        <dbReference type="EMBL" id="EHL30811.1"/>
    </source>
</evidence>
<dbReference type="PANTHER" id="PTHR46825:SF7">
    <property type="entry name" value="D-ALANYL-D-ALANINE CARBOXYPEPTIDASE"/>
    <property type="match status" value="1"/>
</dbReference>
<dbReference type="InterPro" id="IPR012338">
    <property type="entry name" value="Beta-lactam/transpept-like"/>
</dbReference>
<dbReference type="PANTHER" id="PTHR46825">
    <property type="entry name" value="D-ALANYL-D-ALANINE-CARBOXYPEPTIDASE/ENDOPEPTIDASE AMPH"/>
    <property type="match status" value="1"/>
</dbReference>
<dbReference type="InterPro" id="IPR001466">
    <property type="entry name" value="Beta-lactam-related"/>
</dbReference>
<dbReference type="OrthoDB" id="5638366at2"/>
<reference evidence="2 3" key="1">
    <citation type="journal article" date="2011" name="BMC Genomics">
        <title>Insight into cross-talk between intra-amoebal pathogens.</title>
        <authorList>
            <person name="Gimenez G."/>
            <person name="Bertelli C."/>
            <person name="Moliner C."/>
            <person name="Robert C."/>
            <person name="Raoult D."/>
            <person name="Fournier P.E."/>
            <person name="Greub G."/>
        </authorList>
    </citation>
    <scope>NUCLEOTIDE SEQUENCE [LARGE SCALE GENOMIC DNA]</scope>
    <source>
        <strain evidence="2 3">LLAP12</strain>
    </source>
</reference>
<evidence type="ECO:0000313" key="3">
    <source>
        <dbReference type="Proteomes" id="UP000002770"/>
    </source>
</evidence>
<proteinExistence type="predicted"/>
<dbReference type="Proteomes" id="UP000002770">
    <property type="component" value="Unassembled WGS sequence"/>
</dbReference>
<dbReference type="EMBL" id="JH413823">
    <property type="protein sequence ID" value="EHL30811.1"/>
    <property type="molecule type" value="Genomic_DNA"/>
</dbReference>
<dbReference type="HOGENOM" id="CLU_1150746_0_0_6"/>
<gene>
    <name evidence="2" type="ORF">LDG_7174</name>
</gene>
<dbReference type="InParanoid" id="G9EPI8"/>
<sequence>MTSGIPNFTRTEAFKKLIEHEPTTYHSISFFVNLAYGQKDEFMPGKGWHYSNTNYYLLGMIIEKITNQSLPLEFQQRFFKPLNLNNTYYSISSYPISIYKRQVLAYLDNKDVTKENPAYYGPAGGMLMNIRDLLIWTEALFTPGKILSKHSLDQLRQTQAVPPNPPKPNNARYGLGIYSLEIPGYGLVWWYTGVINGYSSIFMWIPNKKTILVAQIDRWKDNNFGLLMPGQNFINTILETI</sequence>
<dbReference type="eggNOG" id="COG1680">
    <property type="taxonomic scope" value="Bacteria"/>
</dbReference>
<evidence type="ECO:0000259" key="1">
    <source>
        <dbReference type="Pfam" id="PF00144"/>
    </source>
</evidence>
<dbReference type="Pfam" id="PF00144">
    <property type="entry name" value="Beta-lactamase"/>
    <property type="match status" value="1"/>
</dbReference>
<keyword evidence="3" id="KW-1185">Reference proteome</keyword>
<dbReference type="AlphaFoldDB" id="G9EPI8"/>